<name>A0ABU2ADU2_9BURK</name>
<comment type="caution">
    <text evidence="2">The sequence shown here is derived from an EMBL/GenBank/DDBJ whole genome shotgun (WGS) entry which is preliminary data.</text>
</comment>
<proteinExistence type="predicted"/>
<feature type="transmembrane region" description="Helical" evidence="1">
    <location>
        <begin position="158"/>
        <end position="182"/>
    </location>
</feature>
<organism evidence="2 3">
    <name type="scientific">Roseateles asaccharophilus</name>
    <dbReference type="NCBI Taxonomy" id="582607"/>
    <lineage>
        <taxon>Bacteria</taxon>
        <taxon>Pseudomonadati</taxon>
        <taxon>Pseudomonadota</taxon>
        <taxon>Betaproteobacteria</taxon>
        <taxon>Burkholderiales</taxon>
        <taxon>Sphaerotilaceae</taxon>
        <taxon>Roseateles</taxon>
    </lineage>
</organism>
<dbReference type="EMBL" id="JAVDXV010000009">
    <property type="protein sequence ID" value="MDR7335376.1"/>
    <property type="molecule type" value="Genomic_DNA"/>
</dbReference>
<keyword evidence="1" id="KW-0472">Membrane</keyword>
<dbReference type="GO" id="GO:0008233">
    <property type="term" value="F:peptidase activity"/>
    <property type="evidence" value="ECO:0007669"/>
    <property type="project" value="UniProtKB-KW"/>
</dbReference>
<accession>A0ABU2ADU2</accession>
<keyword evidence="2" id="KW-0378">Hydrolase</keyword>
<keyword evidence="2" id="KW-0645">Protease</keyword>
<evidence type="ECO:0000313" key="3">
    <source>
        <dbReference type="Proteomes" id="UP001180825"/>
    </source>
</evidence>
<protein>
    <submittedName>
        <fullName evidence="2">Membrane protease YdiL (CAAX protease family)</fullName>
    </submittedName>
</protein>
<gene>
    <name evidence="2" type="ORF">J2X21_004541</name>
</gene>
<dbReference type="RefSeq" id="WP_310332378.1">
    <property type="nucleotide sequence ID" value="NZ_JAVDXV010000009.1"/>
</dbReference>
<evidence type="ECO:0000313" key="2">
    <source>
        <dbReference type="EMBL" id="MDR7335376.1"/>
    </source>
</evidence>
<keyword evidence="1" id="KW-1133">Transmembrane helix</keyword>
<feature type="transmembrane region" description="Helical" evidence="1">
    <location>
        <begin position="84"/>
        <end position="107"/>
    </location>
</feature>
<reference evidence="2 3" key="1">
    <citation type="submission" date="2023-07" db="EMBL/GenBank/DDBJ databases">
        <title>Sorghum-associated microbial communities from plants grown in Nebraska, USA.</title>
        <authorList>
            <person name="Schachtman D."/>
        </authorList>
    </citation>
    <scope>NUCLEOTIDE SEQUENCE [LARGE SCALE GENOMIC DNA]</scope>
    <source>
        <strain evidence="2 3">BE316</strain>
    </source>
</reference>
<feature type="transmembrane region" description="Helical" evidence="1">
    <location>
        <begin position="41"/>
        <end position="64"/>
    </location>
</feature>
<keyword evidence="1" id="KW-0812">Transmembrane</keyword>
<keyword evidence="3" id="KW-1185">Reference proteome</keyword>
<dbReference type="Proteomes" id="UP001180825">
    <property type="component" value="Unassembled WGS sequence"/>
</dbReference>
<evidence type="ECO:0000256" key="1">
    <source>
        <dbReference type="SAM" id="Phobius"/>
    </source>
</evidence>
<dbReference type="GO" id="GO:0006508">
    <property type="term" value="P:proteolysis"/>
    <property type="evidence" value="ECO:0007669"/>
    <property type="project" value="UniProtKB-KW"/>
</dbReference>
<sequence length="184" mass="20045">MPALESSPPILAEAGAQQRWFAPLRALVSAQRAGSLTRHCLLAWPVALLPSLALVSLVYGLLQWLGIDSSTFEPPPRRLTMGQVFSAVVFAPLVETLVLGGGLWLLSRLSHRPLFVAAASSVLWGCLHGASGLIWFFGTFWSFYIFSCSYLAWRPASWWRAYAVAAVPHALINLTAMGLLALQP</sequence>